<sequence>MKKQANKKGATALLLVATLILVLLISGIPSAHKADKKHCTAITGVVKEIKAGPPGIIIHLKEDPRIYYISRKTNTSLSLKTLEHELTGKNIQLYTAQDWSPLDPFSTMKQVRRLQIGDTVIFTEF</sequence>
<keyword evidence="2" id="KW-1185">Reference proteome</keyword>
<protein>
    <submittedName>
        <fullName evidence="1">Uncharacterized protein</fullName>
    </submittedName>
</protein>
<dbReference type="RefSeq" id="WP_079469008.1">
    <property type="nucleotide sequence ID" value="NZ_FUZZ01000001.1"/>
</dbReference>
<dbReference type="STRING" id="393003.SAMN05660461_1766"/>
<gene>
    <name evidence="1" type="ORF">SAMN05660461_1766</name>
</gene>
<proteinExistence type="predicted"/>
<accession>A0A1T5NIK7</accession>
<dbReference type="AlphaFoldDB" id="A0A1T5NIK7"/>
<dbReference type="EMBL" id="FUZZ01000001">
    <property type="protein sequence ID" value="SKD00291.1"/>
    <property type="molecule type" value="Genomic_DNA"/>
</dbReference>
<organism evidence="1 2">
    <name type="scientific">Chitinophaga ginsengisegetis</name>
    <dbReference type="NCBI Taxonomy" id="393003"/>
    <lineage>
        <taxon>Bacteria</taxon>
        <taxon>Pseudomonadati</taxon>
        <taxon>Bacteroidota</taxon>
        <taxon>Chitinophagia</taxon>
        <taxon>Chitinophagales</taxon>
        <taxon>Chitinophagaceae</taxon>
        <taxon>Chitinophaga</taxon>
    </lineage>
</organism>
<evidence type="ECO:0000313" key="1">
    <source>
        <dbReference type="EMBL" id="SKD00291.1"/>
    </source>
</evidence>
<evidence type="ECO:0000313" key="2">
    <source>
        <dbReference type="Proteomes" id="UP000190166"/>
    </source>
</evidence>
<dbReference type="Proteomes" id="UP000190166">
    <property type="component" value="Unassembled WGS sequence"/>
</dbReference>
<name>A0A1T5NIK7_9BACT</name>
<reference evidence="2" key="1">
    <citation type="submission" date="2017-02" db="EMBL/GenBank/DDBJ databases">
        <authorList>
            <person name="Varghese N."/>
            <person name="Submissions S."/>
        </authorList>
    </citation>
    <scope>NUCLEOTIDE SEQUENCE [LARGE SCALE GENOMIC DNA]</scope>
    <source>
        <strain evidence="2">DSM 18108</strain>
    </source>
</reference>